<comment type="caution">
    <text evidence="6">The sequence shown here is derived from an EMBL/GenBank/DDBJ whole genome shotgun (WGS) entry which is preliminary data.</text>
</comment>
<dbReference type="EMBL" id="BMMF01000005">
    <property type="protein sequence ID" value="GGK33262.1"/>
    <property type="molecule type" value="Genomic_DNA"/>
</dbReference>
<dbReference type="AlphaFoldDB" id="A0A917Q7S3"/>
<keyword evidence="1 4" id="KW-0812">Transmembrane</keyword>
<dbReference type="InterPro" id="IPR011701">
    <property type="entry name" value="MFS"/>
</dbReference>
<dbReference type="GO" id="GO:0022857">
    <property type="term" value="F:transmembrane transporter activity"/>
    <property type="evidence" value="ECO:0007669"/>
    <property type="project" value="InterPro"/>
</dbReference>
<feature type="transmembrane region" description="Helical" evidence="4">
    <location>
        <begin position="12"/>
        <end position="34"/>
    </location>
</feature>
<feature type="domain" description="Major facilitator superfamily (MFS) profile" evidence="5">
    <location>
        <begin position="15"/>
        <end position="404"/>
    </location>
</feature>
<feature type="transmembrane region" description="Helical" evidence="4">
    <location>
        <begin position="348"/>
        <end position="372"/>
    </location>
</feature>
<reference evidence="6 7" key="1">
    <citation type="journal article" date="2014" name="Int. J. Syst. Evol. Microbiol.">
        <title>Complete genome sequence of Corynebacterium casei LMG S-19264T (=DSM 44701T), isolated from a smear-ripened cheese.</title>
        <authorList>
            <consortium name="US DOE Joint Genome Institute (JGI-PGF)"/>
            <person name="Walter F."/>
            <person name="Albersmeier A."/>
            <person name="Kalinowski J."/>
            <person name="Ruckert C."/>
        </authorList>
    </citation>
    <scope>NUCLEOTIDE SEQUENCE [LARGE SCALE GENOMIC DNA]</scope>
    <source>
        <strain evidence="6 7">CGMCC 1.9161</strain>
    </source>
</reference>
<feature type="transmembrane region" description="Helical" evidence="4">
    <location>
        <begin position="378"/>
        <end position="397"/>
    </location>
</feature>
<evidence type="ECO:0000313" key="6">
    <source>
        <dbReference type="EMBL" id="GGK33262.1"/>
    </source>
</evidence>
<feature type="transmembrane region" description="Helical" evidence="4">
    <location>
        <begin position="144"/>
        <end position="163"/>
    </location>
</feature>
<dbReference type="CDD" id="cd17355">
    <property type="entry name" value="MFS_YcxA_like"/>
    <property type="match status" value="1"/>
</dbReference>
<evidence type="ECO:0000256" key="1">
    <source>
        <dbReference type="ARBA" id="ARBA00022692"/>
    </source>
</evidence>
<feature type="transmembrane region" description="Helical" evidence="4">
    <location>
        <begin position="289"/>
        <end position="310"/>
    </location>
</feature>
<feature type="transmembrane region" description="Helical" evidence="4">
    <location>
        <begin position="262"/>
        <end position="282"/>
    </location>
</feature>
<dbReference type="Gene3D" id="1.20.1250.20">
    <property type="entry name" value="MFS general substrate transporter like domains"/>
    <property type="match status" value="2"/>
</dbReference>
<dbReference type="Pfam" id="PF07690">
    <property type="entry name" value="MFS_1"/>
    <property type="match status" value="1"/>
</dbReference>
<feature type="transmembrane region" description="Helical" evidence="4">
    <location>
        <begin position="54"/>
        <end position="72"/>
    </location>
</feature>
<feature type="transmembrane region" description="Helical" evidence="4">
    <location>
        <begin position="84"/>
        <end position="102"/>
    </location>
</feature>
<evidence type="ECO:0000256" key="2">
    <source>
        <dbReference type="ARBA" id="ARBA00022989"/>
    </source>
</evidence>
<keyword evidence="2 4" id="KW-1133">Transmembrane helix</keyword>
<evidence type="ECO:0000259" key="5">
    <source>
        <dbReference type="PROSITE" id="PS50850"/>
    </source>
</evidence>
<dbReference type="PROSITE" id="PS50850">
    <property type="entry name" value="MFS"/>
    <property type="match status" value="1"/>
</dbReference>
<gene>
    <name evidence="6" type="ORF">GCM10011322_20000</name>
</gene>
<evidence type="ECO:0000256" key="4">
    <source>
        <dbReference type="SAM" id="Phobius"/>
    </source>
</evidence>
<dbReference type="PANTHER" id="PTHR11360">
    <property type="entry name" value="MONOCARBOXYLATE TRANSPORTER"/>
    <property type="match status" value="1"/>
</dbReference>
<dbReference type="PANTHER" id="PTHR11360:SF284">
    <property type="entry name" value="EG:103B4.3 PROTEIN-RELATED"/>
    <property type="match status" value="1"/>
</dbReference>
<dbReference type="InterPro" id="IPR036259">
    <property type="entry name" value="MFS_trans_sf"/>
</dbReference>
<organism evidence="6 7">
    <name type="scientific">Salinarimonas ramus</name>
    <dbReference type="NCBI Taxonomy" id="690164"/>
    <lineage>
        <taxon>Bacteria</taxon>
        <taxon>Pseudomonadati</taxon>
        <taxon>Pseudomonadota</taxon>
        <taxon>Alphaproteobacteria</taxon>
        <taxon>Hyphomicrobiales</taxon>
        <taxon>Salinarimonadaceae</taxon>
        <taxon>Salinarimonas</taxon>
    </lineage>
</organism>
<proteinExistence type="predicted"/>
<dbReference type="Proteomes" id="UP000600449">
    <property type="component" value="Unassembled WGS sequence"/>
</dbReference>
<name>A0A917Q7S3_9HYPH</name>
<keyword evidence="7" id="KW-1185">Reference proteome</keyword>
<dbReference type="RefSeq" id="WP_188912311.1">
    <property type="nucleotide sequence ID" value="NZ_BMMF01000005.1"/>
</dbReference>
<dbReference type="SUPFAM" id="SSF103473">
    <property type="entry name" value="MFS general substrate transporter"/>
    <property type="match status" value="1"/>
</dbReference>
<feature type="transmembrane region" description="Helical" evidence="4">
    <location>
        <begin position="316"/>
        <end position="341"/>
    </location>
</feature>
<dbReference type="InterPro" id="IPR020846">
    <property type="entry name" value="MFS_dom"/>
</dbReference>
<protein>
    <submittedName>
        <fullName evidence="6">MFS transporter</fullName>
    </submittedName>
</protein>
<feature type="transmembrane region" description="Helical" evidence="4">
    <location>
        <begin position="175"/>
        <end position="194"/>
    </location>
</feature>
<dbReference type="InterPro" id="IPR050327">
    <property type="entry name" value="Proton-linked_MCT"/>
</dbReference>
<feature type="transmembrane region" description="Helical" evidence="4">
    <location>
        <begin position="225"/>
        <end position="250"/>
    </location>
</feature>
<accession>A0A917Q7S3</accession>
<evidence type="ECO:0000256" key="3">
    <source>
        <dbReference type="ARBA" id="ARBA00023136"/>
    </source>
</evidence>
<feature type="transmembrane region" description="Helical" evidence="4">
    <location>
        <begin position="108"/>
        <end position="132"/>
    </location>
</feature>
<evidence type="ECO:0000313" key="7">
    <source>
        <dbReference type="Proteomes" id="UP000600449"/>
    </source>
</evidence>
<keyword evidence="3 4" id="KW-0472">Membrane</keyword>
<sequence>MSGPAASPRESRVAPEVVIAAGCLIALVTFGPRASAGLFQVPMTTDYGWGRDTFGLAIAIQNLLWGIGQPFAGAVADRFGTVRVLMIGAVLYALGLVVMAWASTPLMLHMGAGVLIGFGLAGASFNLVLGAFGKLLPEEWRPMAFGMGVAAGSFGQFLFPPIGNALINAVGWQDALLWFSAIMLVVLPLSMLLATRGSGGGAKADAGPSQSIAQALAEAFRHRSYVLLVTGFFTCGFQLAFITAHLPAYLKDAGLSAAVGGWTLAVIGLANAVGSLGAGWLSTRMPKRYLLAWIYLGRAIAIAAFVLVPASPASALVFGVTIGLLWLSTVPPTSSLVMVMFGTRYMAMLYGFAFFSHQLGGFFGVLLGGVLYEATGGYAIVWWFSVALGIASALINLPIVEKPVARLAPQPG</sequence>